<dbReference type="KEGG" id="bcai:K788_00009485"/>
<dbReference type="Proteomes" id="UP000019146">
    <property type="component" value="Plasmid unnamed"/>
</dbReference>
<geneLocation type="plasmid" evidence="3"/>
<protein>
    <submittedName>
        <fullName evidence="2">Uncharacterized protein</fullName>
    </submittedName>
</protein>
<gene>
    <name evidence="2" type="ORF">K788_00009485</name>
</gene>
<sequence length="139" mass="15252">MAESKTWVDKIATTVQVLSVVVGVVVSVLSFNATRQKEADARRIEALKPFHELQRSVYLETVKTAAIIANPDGRTADEISKAKRRFRELYVAELSMVESPDVESGMIGLAKAVDPELKQLSLAQQAALNLAHALGRSYQ</sequence>
<evidence type="ECO:0000256" key="1">
    <source>
        <dbReference type="SAM" id="Phobius"/>
    </source>
</evidence>
<keyword evidence="1" id="KW-1133">Transmembrane helix</keyword>
<keyword evidence="1" id="KW-0472">Membrane</keyword>
<dbReference type="EMBL" id="CP012748">
    <property type="protein sequence ID" value="ALL71393.1"/>
    <property type="molecule type" value="Genomic_DNA"/>
</dbReference>
<proteinExistence type="predicted"/>
<reference evidence="2 3" key="1">
    <citation type="journal article" date="2014" name="Genome Announc.">
        <title>Draft Genome Sequence of the Haloacid-Degrading Burkholderia caribensis Strain MBA4.</title>
        <authorList>
            <person name="Pan Y."/>
            <person name="Kong K.F."/>
            <person name="Tsang J.S."/>
        </authorList>
    </citation>
    <scope>NUCLEOTIDE SEQUENCE [LARGE SCALE GENOMIC DNA]</scope>
    <source>
        <strain evidence="2 3">MBA4</strain>
        <plasmid evidence="3">Plasmid</plasmid>
    </source>
</reference>
<keyword evidence="2" id="KW-0614">Plasmid</keyword>
<organism evidence="2 3">
    <name type="scientific">Paraburkholderia caribensis MBA4</name>
    <dbReference type="NCBI Taxonomy" id="1323664"/>
    <lineage>
        <taxon>Bacteria</taxon>
        <taxon>Pseudomonadati</taxon>
        <taxon>Pseudomonadota</taxon>
        <taxon>Betaproteobacteria</taxon>
        <taxon>Burkholderiales</taxon>
        <taxon>Burkholderiaceae</taxon>
        <taxon>Paraburkholderia</taxon>
    </lineage>
</organism>
<feature type="transmembrane region" description="Helical" evidence="1">
    <location>
        <begin position="12"/>
        <end position="33"/>
    </location>
</feature>
<dbReference type="RefSeq" id="WP_035992371.1">
    <property type="nucleotide sequence ID" value="NZ_CP012748.1"/>
</dbReference>
<keyword evidence="1" id="KW-0812">Transmembrane</keyword>
<evidence type="ECO:0000313" key="2">
    <source>
        <dbReference type="EMBL" id="ALL71393.1"/>
    </source>
</evidence>
<evidence type="ECO:0000313" key="3">
    <source>
        <dbReference type="Proteomes" id="UP000019146"/>
    </source>
</evidence>
<name>A0A0P0RQJ6_9BURK</name>
<accession>A0A0P0RQJ6</accession>
<dbReference type="AlphaFoldDB" id="A0A0P0RQJ6"/>
<dbReference type="GeneID" id="69974764"/>